<evidence type="ECO:0000313" key="1">
    <source>
        <dbReference type="EMBL" id="KAI3700106.1"/>
    </source>
</evidence>
<keyword evidence="2" id="KW-1185">Reference proteome</keyword>
<gene>
    <name evidence="1" type="ORF">L2E82_44723</name>
</gene>
<dbReference type="Proteomes" id="UP001055811">
    <property type="component" value="Linkage Group LG08"/>
</dbReference>
<reference evidence="1 2" key="2">
    <citation type="journal article" date="2022" name="Mol. Ecol. Resour.">
        <title>The genomes of chicory, endive, great burdock and yacon provide insights into Asteraceae paleo-polyploidization history and plant inulin production.</title>
        <authorList>
            <person name="Fan W."/>
            <person name="Wang S."/>
            <person name="Wang H."/>
            <person name="Wang A."/>
            <person name="Jiang F."/>
            <person name="Liu H."/>
            <person name="Zhao H."/>
            <person name="Xu D."/>
            <person name="Zhang Y."/>
        </authorList>
    </citation>
    <scope>NUCLEOTIDE SEQUENCE [LARGE SCALE GENOMIC DNA]</scope>
    <source>
        <strain evidence="2">cv. Punajuju</strain>
        <tissue evidence="1">Leaves</tissue>
    </source>
</reference>
<proteinExistence type="predicted"/>
<evidence type="ECO:0000313" key="2">
    <source>
        <dbReference type="Proteomes" id="UP001055811"/>
    </source>
</evidence>
<dbReference type="EMBL" id="CM042016">
    <property type="protein sequence ID" value="KAI3700106.1"/>
    <property type="molecule type" value="Genomic_DNA"/>
</dbReference>
<name>A0ACB8ZS02_CICIN</name>
<organism evidence="1 2">
    <name type="scientific">Cichorium intybus</name>
    <name type="common">Chicory</name>
    <dbReference type="NCBI Taxonomy" id="13427"/>
    <lineage>
        <taxon>Eukaryota</taxon>
        <taxon>Viridiplantae</taxon>
        <taxon>Streptophyta</taxon>
        <taxon>Embryophyta</taxon>
        <taxon>Tracheophyta</taxon>
        <taxon>Spermatophyta</taxon>
        <taxon>Magnoliopsida</taxon>
        <taxon>eudicotyledons</taxon>
        <taxon>Gunneridae</taxon>
        <taxon>Pentapetalae</taxon>
        <taxon>asterids</taxon>
        <taxon>campanulids</taxon>
        <taxon>Asterales</taxon>
        <taxon>Asteraceae</taxon>
        <taxon>Cichorioideae</taxon>
        <taxon>Cichorieae</taxon>
        <taxon>Cichoriinae</taxon>
        <taxon>Cichorium</taxon>
    </lineage>
</organism>
<reference evidence="2" key="1">
    <citation type="journal article" date="2022" name="Mol. Ecol. Resour.">
        <title>The genomes of chicory, endive, great burdock and yacon provide insights into Asteraceae palaeo-polyploidization history and plant inulin production.</title>
        <authorList>
            <person name="Fan W."/>
            <person name="Wang S."/>
            <person name="Wang H."/>
            <person name="Wang A."/>
            <person name="Jiang F."/>
            <person name="Liu H."/>
            <person name="Zhao H."/>
            <person name="Xu D."/>
            <person name="Zhang Y."/>
        </authorList>
    </citation>
    <scope>NUCLEOTIDE SEQUENCE [LARGE SCALE GENOMIC DNA]</scope>
    <source>
        <strain evidence="2">cv. Punajuju</strain>
    </source>
</reference>
<accession>A0ACB8ZS02</accession>
<sequence length="70" mass="8181">MENIDVKTRRTLHAYMRQLYHPWSPHYFCNESIHPSPSPFLSLSCKYSINFLSLSFFQSLPSSPPFNLSS</sequence>
<comment type="caution">
    <text evidence="1">The sequence shown here is derived from an EMBL/GenBank/DDBJ whole genome shotgun (WGS) entry which is preliminary data.</text>
</comment>
<protein>
    <submittedName>
        <fullName evidence="1">Uncharacterized protein</fullName>
    </submittedName>
</protein>